<dbReference type="AlphaFoldDB" id="A0AAW8RQX9"/>
<dbReference type="EMBL" id="JARPTX010000164">
    <property type="protein sequence ID" value="MDT2371476.1"/>
    <property type="molecule type" value="Genomic_DNA"/>
</dbReference>
<accession>A0AAW8RQX9</accession>
<reference evidence="1" key="1">
    <citation type="submission" date="2023-03" db="EMBL/GenBank/DDBJ databases">
        <authorList>
            <person name="Shen W."/>
            <person name="Cai J."/>
        </authorList>
    </citation>
    <scope>NUCLEOTIDE SEQUENCE</scope>
    <source>
        <strain evidence="1">B1010-2</strain>
    </source>
</reference>
<sequence>MNSKLSYSDINLSSTTNSKEAIQFTPSKYYEILDDLSKLIFSYLKKTPMNYYLLFDDIDELENKISNRDQFKQICLGFLQTIESINDELYEIGNDSRIITTFRLDLLEQINSDANNLSKIIYDSSVTIEWFSPLSKEEPEQTQLAKMILHKIRNSVPDFLLLNDEELFNTVFPSGKNQNNCLEYIMLRSFGRPRDIIMFLQTYQRLYKKDTCFDYNKFGNCLRTYSKWFYTELLNEINLSEIKEDLLSSIELLKKMQLKQFSTEKFELFYRNNKKQYGFRIKNPRIALSTLYKLGVLGNVTFRNKSKTWNGNSFFDKFYKVQNFFPYAIPIVL</sequence>
<name>A0AAW8RQX9_ENTFC</name>
<dbReference type="NCBIfam" id="NF047389">
    <property type="entry name" value="ATPase_Sll1717"/>
    <property type="match status" value="1"/>
</dbReference>
<evidence type="ECO:0000313" key="1">
    <source>
        <dbReference type="EMBL" id="MDT2371476.1"/>
    </source>
</evidence>
<organism evidence="1 2">
    <name type="scientific">Enterococcus faecium</name>
    <name type="common">Streptococcus faecium</name>
    <dbReference type="NCBI Taxonomy" id="1352"/>
    <lineage>
        <taxon>Bacteria</taxon>
        <taxon>Bacillati</taxon>
        <taxon>Bacillota</taxon>
        <taxon>Bacilli</taxon>
        <taxon>Lactobacillales</taxon>
        <taxon>Enterococcaceae</taxon>
        <taxon>Enterococcus</taxon>
    </lineage>
</organism>
<evidence type="ECO:0000313" key="2">
    <source>
        <dbReference type="Proteomes" id="UP001260956"/>
    </source>
</evidence>
<dbReference type="Proteomes" id="UP001260956">
    <property type="component" value="Unassembled WGS sequence"/>
</dbReference>
<protein>
    <submittedName>
        <fullName evidence="1">Uncharacterized protein</fullName>
    </submittedName>
</protein>
<comment type="caution">
    <text evidence="1">The sequence shown here is derived from an EMBL/GenBank/DDBJ whole genome shotgun (WGS) entry which is preliminary data.</text>
</comment>
<proteinExistence type="predicted"/>
<gene>
    <name evidence="1" type="ORF">P6Z85_15375</name>
</gene>
<feature type="non-terminal residue" evidence="1">
    <location>
        <position position="333"/>
    </location>
</feature>
<dbReference type="InterPro" id="IPR059206">
    <property type="entry name" value="Sll1717-like"/>
</dbReference>